<dbReference type="Proteomes" id="UP000001745">
    <property type="component" value="Unassembled WGS sequence"/>
</dbReference>
<reference evidence="10" key="1">
    <citation type="journal article" date="2015" name="Genome Announc.">
        <title>Genome sequence of the AIDS-associated pathogen Penicillium marneffei (ATCC18224) and its near taxonomic relative Talaromyces stipitatus (ATCC10500).</title>
        <authorList>
            <person name="Nierman W.C."/>
            <person name="Fedorova-Abrams N.D."/>
            <person name="Andrianopoulos A."/>
        </authorList>
    </citation>
    <scope>NUCLEOTIDE SEQUENCE [LARGE SCALE GENOMIC DNA]</scope>
    <source>
        <strain evidence="10">ATCC 10500 / CBS 375.48 / QM 6759 / NRRL 1006</strain>
    </source>
</reference>
<dbReference type="OrthoDB" id="5565328at2759"/>
<dbReference type="InParanoid" id="B8MS51"/>
<evidence type="ECO:0000256" key="6">
    <source>
        <dbReference type="ARBA" id="ARBA00023242"/>
    </source>
</evidence>
<feature type="compositionally biased region" description="Polar residues" evidence="8">
    <location>
        <begin position="447"/>
        <end position="469"/>
    </location>
</feature>
<dbReference type="Pfam" id="PF10345">
    <property type="entry name" value="Cohesin_load"/>
    <property type="match status" value="1"/>
</dbReference>
<evidence type="ECO:0000256" key="3">
    <source>
        <dbReference type="ARBA" id="ARBA00022618"/>
    </source>
</evidence>
<dbReference type="GO" id="GO:0051301">
    <property type="term" value="P:cell division"/>
    <property type="evidence" value="ECO:0007669"/>
    <property type="project" value="UniProtKB-KW"/>
</dbReference>
<dbReference type="PhylomeDB" id="B8MS51"/>
<keyword evidence="4" id="KW-0498">Mitosis</keyword>
<keyword evidence="6" id="KW-0539">Nucleus</keyword>
<feature type="compositionally biased region" description="Pro residues" evidence="8">
    <location>
        <begin position="275"/>
        <end position="289"/>
    </location>
</feature>
<evidence type="ECO:0000256" key="8">
    <source>
        <dbReference type="SAM" id="MobiDB-lite"/>
    </source>
</evidence>
<dbReference type="EMBL" id="EQ962660">
    <property type="protein sequence ID" value="EED12456.1"/>
    <property type="molecule type" value="Genomic_DNA"/>
</dbReference>
<feature type="compositionally biased region" description="Low complexity" evidence="8">
    <location>
        <begin position="303"/>
        <end position="320"/>
    </location>
</feature>
<feature type="compositionally biased region" description="Pro residues" evidence="8">
    <location>
        <begin position="218"/>
        <end position="228"/>
    </location>
</feature>
<evidence type="ECO:0000256" key="5">
    <source>
        <dbReference type="ARBA" id="ARBA00022829"/>
    </source>
</evidence>
<evidence type="ECO:0000256" key="7">
    <source>
        <dbReference type="ARBA" id="ARBA00023306"/>
    </source>
</evidence>
<protein>
    <recommendedName>
        <fullName evidence="11">75k gamma secalin</fullName>
    </recommendedName>
</protein>
<feature type="compositionally biased region" description="Low complexity" evidence="8">
    <location>
        <begin position="98"/>
        <end position="116"/>
    </location>
</feature>
<evidence type="ECO:0000313" key="9">
    <source>
        <dbReference type="EMBL" id="EED12456.1"/>
    </source>
</evidence>
<feature type="compositionally biased region" description="Polar residues" evidence="8">
    <location>
        <begin position="415"/>
        <end position="429"/>
    </location>
</feature>
<dbReference type="VEuPathDB" id="FungiDB:TSTA_004940"/>
<dbReference type="PANTHER" id="PTHR21394">
    <property type="entry name" value="MAU2 CHROMATID COHESION FACTOR HOMOLOG"/>
    <property type="match status" value="1"/>
</dbReference>
<dbReference type="GO" id="GO:0007064">
    <property type="term" value="P:mitotic sister chromatid cohesion"/>
    <property type="evidence" value="ECO:0007669"/>
    <property type="project" value="InterPro"/>
</dbReference>
<feature type="compositionally biased region" description="Low complexity" evidence="8">
    <location>
        <begin position="188"/>
        <end position="217"/>
    </location>
</feature>
<feature type="compositionally biased region" description="Low complexity" evidence="8">
    <location>
        <begin position="170"/>
        <end position="180"/>
    </location>
</feature>
<dbReference type="RefSeq" id="XP_002488110.1">
    <property type="nucleotide sequence ID" value="XM_002488065.1"/>
</dbReference>
<evidence type="ECO:0000256" key="2">
    <source>
        <dbReference type="ARBA" id="ARBA00008585"/>
    </source>
</evidence>
<gene>
    <name evidence="9" type="ORF">TSTA_004940</name>
</gene>
<dbReference type="InterPro" id="IPR019440">
    <property type="entry name" value="MAU2"/>
</dbReference>
<evidence type="ECO:0008006" key="11">
    <source>
        <dbReference type="Google" id="ProtNLM"/>
    </source>
</evidence>
<comment type="similarity">
    <text evidence="2">Belongs to the SCC4/mau-2 family.</text>
</comment>
<keyword evidence="5" id="KW-0159">Chromosome partition</keyword>
<feature type="compositionally biased region" description="Low complexity" evidence="8">
    <location>
        <begin position="229"/>
        <end position="238"/>
    </location>
</feature>
<dbReference type="GO" id="GO:0005634">
    <property type="term" value="C:nucleus"/>
    <property type="evidence" value="ECO:0007669"/>
    <property type="project" value="UniProtKB-SubCell"/>
</dbReference>
<keyword evidence="10" id="KW-1185">Reference proteome</keyword>
<comment type="subcellular location">
    <subcellularLocation>
        <location evidence="1">Nucleus</location>
    </subcellularLocation>
</comment>
<evidence type="ECO:0000256" key="4">
    <source>
        <dbReference type="ARBA" id="ARBA00022776"/>
    </source>
</evidence>
<feature type="region of interest" description="Disordered" evidence="8">
    <location>
        <begin position="489"/>
        <end position="514"/>
    </location>
</feature>
<feature type="region of interest" description="Disordered" evidence="8">
    <location>
        <begin position="1"/>
        <end position="22"/>
    </location>
</feature>
<dbReference type="GeneID" id="8104478"/>
<evidence type="ECO:0000313" key="10">
    <source>
        <dbReference type="Proteomes" id="UP000001745"/>
    </source>
</evidence>
<dbReference type="OMA" id="QMVDICC"/>
<accession>B8MS51</accession>
<sequence>MSYPPPYNNDNGQYPPPQYPSQYLQQIPQNAAFTRSPVTVPQSQPQYNVGNNVQYMNYTNSFGYSPVSLPPYVQGYGHPSPSQTLAHQRGLALPQPPQQQQQQQQFIYQQQQRQQQYNTSVIQQHQHLQQHLSQPSPQLSQSPQQQNQHLQRQQYGSPVVQQQFGSPIVQQHPRQSLSQPSPQPMPQSSPQLNQQVQRQQQYASPTIQQHQLQSLHPSPQPRSQPSPQPIQQIQMQQQYGSPTIQQQLQHQQEQRIPQSLPQPSPQQNQVQHLPHPSPKPPPQPSPQPVVLPSSRQTQQRQLNSPVAQQPQNPQQQISQPSPKPRSQPPQRQYQNNLNSIKPPSPPPQPVHQDPPVLFVNPSDTFTEPIRPTFARGILAGAGPSSINQVSSSFTAPSAPQQSTAPVATLTTTVSQPVVSNKSTSSQGQIKQEPYNPSPLAASAPSSKENTMTPSRQNSQSRKAPAQSASPFIRMPQVVISSLADIQRTSTKTPAKTPMVAPHKVQKPQKSSPADGDVDYQPLLLALADEYLNAAHSNGTVLALSKNELDLKEYYKLVATGLGCLEAAQTNFRMPPLTEALTRLRFARILIEETDNDLAAETALSKGNKLLDLKYTMQQLLARMLHKTNPKAAAKAVDKMIEDVETYKQTPWEYAFRLLRISLALSSSSHQDFVIAIHNLQKLTNLANRNGDKLVVVVASLIEALAHLQQSTSPDSVEQAQHAVAVARSHQLDPRVQEIPQIGSMLQMVDISCSLLEYDLNQASQKLQVMQSMMDQRINDSRWREDGSFLVPLNTQMPPKPTEIGDILRVENGKLSLTLHWLPQHDLYALCYFLSSMTLGSKNSHDGRKAEKYLQEGLRMVRGNFKAPEEIKESVVAASKRLEWRRILYCNILLHLTFLACARTDWESASQSLKELRGASADLGSALPESISCLMEYAAGVIAQGNGDLAAALAAYDSPLLSLPSTTNRTMRNDPRRDTAILAGLNTILILREPSHPSHSRLDEVLALVEPQCLSSSNKYIQAAYYLVCATVHNESTIQTKQYLQQALQSATAIHNNQITCMTLTFMSWKYFRGVVGEQSEKSARAGRAMAKKANDRLWVTVTDQMLAETLDRQGKADEACSVREEADRLLMALPAALKRTEYL</sequence>
<proteinExistence type="inferred from homology"/>
<name>B8MS51_TALSN</name>
<feature type="region of interest" description="Disordered" evidence="8">
    <location>
        <begin position="73"/>
        <end position="363"/>
    </location>
</feature>
<feature type="region of interest" description="Disordered" evidence="8">
    <location>
        <begin position="415"/>
        <end position="470"/>
    </location>
</feature>
<dbReference type="HOGENOM" id="CLU_006541_1_1_1"/>
<dbReference type="GO" id="GO:0007059">
    <property type="term" value="P:chromosome segregation"/>
    <property type="evidence" value="ECO:0007669"/>
    <property type="project" value="UniProtKB-KW"/>
</dbReference>
<feature type="compositionally biased region" description="Low complexity" evidence="8">
    <location>
        <begin position="437"/>
        <end position="446"/>
    </location>
</feature>
<dbReference type="STRING" id="441959.B8MS51"/>
<feature type="compositionally biased region" description="Polar residues" evidence="8">
    <location>
        <begin position="155"/>
        <end position="169"/>
    </location>
</feature>
<dbReference type="AlphaFoldDB" id="B8MS51"/>
<feature type="compositionally biased region" description="Low complexity" evidence="8">
    <location>
        <begin position="245"/>
        <end position="274"/>
    </location>
</feature>
<feature type="compositionally biased region" description="Low complexity" evidence="8">
    <location>
        <begin position="123"/>
        <end position="154"/>
    </location>
</feature>
<dbReference type="eggNOG" id="ENOG502RK5N">
    <property type="taxonomic scope" value="Eukaryota"/>
</dbReference>
<keyword evidence="7" id="KW-0131">Cell cycle</keyword>
<organism evidence="9 10">
    <name type="scientific">Talaromyces stipitatus (strain ATCC 10500 / CBS 375.48 / QM 6759 / NRRL 1006)</name>
    <name type="common">Penicillium stipitatum</name>
    <dbReference type="NCBI Taxonomy" id="441959"/>
    <lineage>
        <taxon>Eukaryota</taxon>
        <taxon>Fungi</taxon>
        <taxon>Dikarya</taxon>
        <taxon>Ascomycota</taxon>
        <taxon>Pezizomycotina</taxon>
        <taxon>Eurotiomycetes</taxon>
        <taxon>Eurotiomycetidae</taxon>
        <taxon>Eurotiales</taxon>
        <taxon>Trichocomaceae</taxon>
        <taxon>Talaromyces</taxon>
        <taxon>Talaromyces sect. Talaromyces</taxon>
    </lineage>
</organism>
<keyword evidence="3" id="KW-0132">Cell division</keyword>
<evidence type="ECO:0000256" key="1">
    <source>
        <dbReference type="ARBA" id="ARBA00004123"/>
    </source>
</evidence>